<protein>
    <submittedName>
        <fullName evidence="1">Uncharacterized protein</fullName>
    </submittedName>
</protein>
<name>X1H481_9ZZZZ</name>
<sequence length="77" mass="8065">MVSRELDDTTPISTPSPVNVKAVSKKTNIKAPHLSGKGTLKNKDAVGIITIDITIICSIVVNEGIITIEVAGTPLIL</sequence>
<reference evidence="1" key="1">
    <citation type="journal article" date="2014" name="Front. Microbiol.">
        <title>High frequency of phylogenetically diverse reductive dehalogenase-homologous genes in deep subseafloor sedimentary metagenomes.</title>
        <authorList>
            <person name="Kawai M."/>
            <person name="Futagami T."/>
            <person name="Toyoda A."/>
            <person name="Takaki Y."/>
            <person name="Nishi S."/>
            <person name="Hori S."/>
            <person name="Arai W."/>
            <person name="Tsubouchi T."/>
            <person name="Morono Y."/>
            <person name="Uchiyama I."/>
            <person name="Ito T."/>
            <person name="Fujiyama A."/>
            <person name="Inagaki F."/>
            <person name="Takami H."/>
        </authorList>
    </citation>
    <scope>NUCLEOTIDE SEQUENCE</scope>
    <source>
        <strain evidence="1">Expedition CK06-06</strain>
    </source>
</reference>
<dbReference type="EMBL" id="BARU01005694">
    <property type="protein sequence ID" value="GAH40088.1"/>
    <property type="molecule type" value="Genomic_DNA"/>
</dbReference>
<gene>
    <name evidence="1" type="ORF">S03H2_11144</name>
</gene>
<dbReference type="AlphaFoldDB" id="X1H481"/>
<evidence type="ECO:0000313" key="1">
    <source>
        <dbReference type="EMBL" id="GAH40088.1"/>
    </source>
</evidence>
<organism evidence="1">
    <name type="scientific">marine sediment metagenome</name>
    <dbReference type="NCBI Taxonomy" id="412755"/>
    <lineage>
        <taxon>unclassified sequences</taxon>
        <taxon>metagenomes</taxon>
        <taxon>ecological metagenomes</taxon>
    </lineage>
</organism>
<accession>X1H481</accession>
<comment type="caution">
    <text evidence="1">The sequence shown here is derived from an EMBL/GenBank/DDBJ whole genome shotgun (WGS) entry which is preliminary data.</text>
</comment>
<proteinExistence type="predicted"/>